<evidence type="ECO:0000313" key="2">
    <source>
        <dbReference type="EMBL" id="MBB4686047.1"/>
    </source>
</evidence>
<gene>
    <name evidence="2" type="ORF">BJY18_003532</name>
</gene>
<dbReference type="PANTHER" id="PTHR43798">
    <property type="entry name" value="MONOACYLGLYCEROL LIPASE"/>
    <property type="match status" value="1"/>
</dbReference>
<keyword evidence="3" id="KW-1185">Reference proteome</keyword>
<reference evidence="2 3" key="1">
    <citation type="submission" date="2020-08" db="EMBL/GenBank/DDBJ databases">
        <title>Sequencing the genomes of 1000 actinobacteria strains.</title>
        <authorList>
            <person name="Klenk H.-P."/>
        </authorList>
    </citation>
    <scope>NUCLEOTIDE SEQUENCE [LARGE SCALE GENOMIC DNA]</scope>
    <source>
        <strain evidence="2 3">DSM 45859</strain>
    </source>
</reference>
<dbReference type="Proteomes" id="UP000581769">
    <property type="component" value="Unassembled WGS sequence"/>
</dbReference>
<evidence type="ECO:0000259" key="1">
    <source>
        <dbReference type="Pfam" id="PF12697"/>
    </source>
</evidence>
<name>A0A840IXM7_9PSEU</name>
<dbReference type="EC" id="3.1.1.24" evidence="2"/>
<dbReference type="SUPFAM" id="SSF53474">
    <property type="entry name" value="alpha/beta-Hydrolases"/>
    <property type="match status" value="1"/>
</dbReference>
<dbReference type="RefSeq" id="WP_184780983.1">
    <property type="nucleotide sequence ID" value="NZ_JACHMG010000001.1"/>
</dbReference>
<comment type="caution">
    <text evidence="2">The sequence shown here is derived from an EMBL/GenBank/DDBJ whole genome shotgun (WGS) entry which is preliminary data.</text>
</comment>
<feature type="domain" description="AB hydrolase-1" evidence="1">
    <location>
        <begin position="4"/>
        <end position="222"/>
    </location>
</feature>
<keyword evidence="2" id="KW-0378">Hydrolase</keyword>
<dbReference type="InterPro" id="IPR000073">
    <property type="entry name" value="AB_hydrolase_1"/>
</dbReference>
<dbReference type="InterPro" id="IPR029058">
    <property type="entry name" value="AB_hydrolase_fold"/>
</dbReference>
<sequence>MPVVGIPGTLCAPEIFDRLAAALPGGSDTVDAVDWLTAPGPWRIEDVAASVSRRIEALGEPVTLLGHSTGGCVAATVAATRPDLVSHLLLANTGAHMRGHGDVDRILTTITEDWGPSLHAAVLDRSFATPLPSGLRTRLLAYAARVPPAAVLEVLTSQRDLDLTPKLASITCPATVLHGSHDRARSVADARYLAEQLPDCELTVVATGHTPFWEDVPSTVAALERLRAR</sequence>
<dbReference type="InterPro" id="IPR050266">
    <property type="entry name" value="AB_hydrolase_sf"/>
</dbReference>
<accession>A0A840IXM7</accession>
<dbReference type="GO" id="GO:0047570">
    <property type="term" value="F:3-oxoadipate enol-lactonase activity"/>
    <property type="evidence" value="ECO:0007669"/>
    <property type="project" value="UniProtKB-EC"/>
</dbReference>
<proteinExistence type="predicted"/>
<dbReference type="AlphaFoldDB" id="A0A840IXM7"/>
<dbReference type="Gene3D" id="3.40.50.1820">
    <property type="entry name" value="alpha/beta hydrolase"/>
    <property type="match status" value="1"/>
</dbReference>
<evidence type="ECO:0000313" key="3">
    <source>
        <dbReference type="Proteomes" id="UP000581769"/>
    </source>
</evidence>
<dbReference type="EMBL" id="JACHMG010000001">
    <property type="protein sequence ID" value="MBB4686047.1"/>
    <property type="molecule type" value="Genomic_DNA"/>
</dbReference>
<dbReference type="Pfam" id="PF12697">
    <property type="entry name" value="Abhydrolase_6"/>
    <property type="match status" value="1"/>
</dbReference>
<organism evidence="2 3">
    <name type="scientific">Amycolatopsis jiangsuensis</name>
    <dbReference type="NCBI Taxonomy" id="1181879"/>
    <lineage>
        <taxon>Bacteria</taxon>
        <taxon>Bacillati</taxon>
        <taxon>Actinomycetota</taxon>
        <taxon>Actinomycetes</taxon>
        <taxon>Pseudonocardiales</taxon>
        <taxon>Pseudonocardiaceae</taxon>
        <taxon>Amycolatopsis</taxon>
    </lineage>
</organism>
<dbReference type="PANTHER" id="PTHR43798:SF33">
    <property type="entry name" value="HYDROLASE, PUTATIVE (AFU_ORTHOLOGUE AFUA_2G14860)-RELATED"/>
    <property type="match status" value="1"/>
</dbReference>
<dbReference type="GO" id="GO:0016020">
    <property type="term" value="C:membrane"/>
    <property type="evidence" value="ECO:0007669"/>
    <property type="project" value="TreeGrafter"/>
</dbReference>
<protein>
    <submittedName>
        <fullName evidence="2">3-oxoadipate enol-lactonase</fullName>
        <ecNumber evidence="2">3.1.1.24</ecNumber>
    </submittedName>
</protein>